<evidence type="ECO:0000256" key="4">
    <source>
        <dbReference type="ARBA" id="ARBA00022531"/>
    </source>
</evidence>
<evidence type="ECO:0000313" key="9">
    <source>
        <dbReference type="EMBL" id="RRJ89082.1"/>
    </source>
</evidence>
<dbReference type="SUPFAM" id="SSF48695">
    <property type="entry name" value="Multiheme cytochromes"/>
    <property type="match status" value="1"/>
</dbReference>
<keyword evidence="8" id="KW-0408">Iron</keyword>
<evidence type="ECO:0000313" key="10">
    <source>
        <dbReference type="Proteomes" id="UP000275719"/>
    </source>
</evidence>
<dbReference type="RefSeq" id="WP_125019795.1">
    <property type="nucleotide sequence ID" value="NZ_RQVQ01000034.1"/>
</dbReference>
<keyword evidence="7" id="KW-0249">Electron transport</keyword>
<dbReference type="NCBIfam" id="NF033196">
    <property type="entry name" value="c_type_nonphoto"/>
    <property type="match status" value="1"/>
</dbReference>
<sequence>MKKNILVLALIACVGLVFSAYKVYEEPEYENINYNDGFKNLKVLPQDISKDSLMNLMKSYNKALGVKCNHCHSKDKSADDVYAKEITRHMIQMTNEINEKSFNPIGDKYKNAVDCATCHRGSTSPMTTTKEFMAN</sequence>
<dbReference type="OrthoDB" id="951235at2"/>
<dbReference type="GO" id="GO:0030077">
    <property type="term" value="C:plasma membrane light-harvesting complex"/>
    <property type="evidence" value="ECO:0007669"/>
    <property type="project" value="InterPro"/>
</dbReference>
<evidence type="ECO:0000256" key="7">
    <source>
        <dbReference type="ARBA" id="ARBA00022982"/>
    </source>
</evidence>
<dbReference type="GO" id="GO:0009055">
    <property type="term" value="F:electron transfer activity"/>
    <property type="evidence" value="ECO:0007669"/>
    <property type="project" value="InterPro"/>
</dbReference>
<evidence type="ECO:0000256" key="3">
    <source>
        <dbReference type="ARBA" id="ARBA00022448"/>
    </source>
</evidence>
<accession>A0A3P3W1Y5</accession>
<dbReference type="GO" id="GO:0019684">
    <property type="term" value="P:photosynthesis, light reaction"/>
    <property type="evidence" value="ECO:0007669"/>
    <property type="project" value="InterPro"/>
</dbReference>
<comment type="function">
    <text evidence="1">The reaction center of purple bacteria contains a tightly bound cytochrome molecule which re-reduces the photo oxidized primary electron donor.</text>
</comment>
<evidence type="ECO:0000256" key="1">
    <source>
        <dbReference type="ARBA" id="ARBA00003196"/>
    </source>
</evidence>
<proteinExistence type="predicted"/>
<dbReference type="GO" id="GO:0020037">
    <property type="term" value="F:heme binding"/>
    <property type="evidence" value="ECO:0007669"/>
    <property type="project" value="InterPro"/>
</dbReference>
<name>A0A3P3W1Y5_9FLAO</name>
<dbReference type="InterPro" id="IPR023119">
    <property type="entry name" value="Multihaem_cyt_PRC_cyt_su-like"/>
</dbReference>
<dbReference type="AlphaFoldDB" id="A0A3P3W1Y5"/>
<dbReference type="Pfam" id="PF02276">
    <property type="entry name" value="CytoC_RC"/>
    <property type="match status" value="1"/>
</dbReference>
<organism evidence="9 10">
    <name type="scientific">Paenimyroides tangerinum</name>
    <dbReference type="NCBI Taxonomy" id="2488728"/>
    <lineage>
        <taxon>Bacteria</taxon>
        <taxon>Pseudomonadati</taxon>
        <taxon>Bacteroidota</taxon>
        <taxon>Flavobacteriia</taxon>
        <taxon>Flavobacteriales</taxon>
        <taxon>Flavobacteriaceae</taxon>
        <taxon>Paenimyroides</taxon>
    </lineage>
</organism>
<keyword evidence="3" id="KW-0813">Transport</keyword>
<evidence type="ECO:0000256" key="8">
    <source>
        <dbReference type="ARBA" id="ARBA00023004"/>
    </source>
</evidence>
<dbReference type="EMBL" id="RQVQ01000034">
    <property type="protein sequence ID" value="RRJ89082.1"/>
    <property type="molecule type" value="Genomic_DNA"/>
</dbReference>
<keyword evidence="5" id="KW-0349">Heme</keyword>
<evidence type="ECO:0000256" key="6">
    <source>
        <dbReference type="ARBA" id="ARBA00022723"/>
    </source>
</evidence>
<dbReference type="Proteomes" id="UP000275719">
    <property type="component" value="Unassembled WGS sequence"/>
</dbReference>
<dbReference type="InterPro" id="IPR036280">
    <property type="entry name" value="Multihaem_cyt_sf"/>
</dbReference>
<keyword evidence="6" id="KW-0479">Metal-binding</keyword>
<evidence type="ECO:0000256" key="5">
    <source>
        <dbReference type="ARBA" id="ARBA00022617"/>
    </source>
</evidence>
<gene>
    <name evidence="9" type="ORF">EG240_12865</name>
</gene>
<protein>
    <recommendedName>
        <fullName evidence="2">Photosynthetic reaction center cytochrome c subunit</fullName>
    </recommendedName>
</protein>
<reference evidence="9 10" key="1">
    <citation type="submission" date="2018-11" db="EMBL/GenBank/DDBJ databases">
        <title>Flavobacterium sp. nov., YIM 102701-2 draft genome.</title>
        <authorList>
            <person name="Li G."/>
            <person name="Jiang Y."/>
        </authorList>
    </citation>
    <scope>NUCLEOTIDE SEQUENCE [LARGE SCALE GENOMIC DNA]</scope>
    <source>
        <strain evidence="9 10">YIM 102701-2</strain>
    </source>
</reference>
<evidence type="ECO:0000256" key="2">
    <source>
        <dbReference type="ARBA" id="ARBA00015978"/>
    </source>
</evidence>
<dbReference type="InterPro" id="IPR003158">
    <property type="entry name" value="Photosyn_RC_cyt_c-su"/>
</dbReference>
<keyword evidence="10" id="KW-1185">Reference proteome</keyword>
<dbReference type="GO" id="GO:0005506">
    <property type="term" value="F:iron ion binding"/>
    <property type="evidence" value="ECO:0007669"/>
    <property type="project" value="InterPro"/>
</dbReference>
<dbReference type="Gene3D" id="1.10.468.10">
    <property type="entry name" value="Photosynthetic Reaction Center, subunit C, domain 2"/>
    <property type="match status" value="1"/>
</dbReference>
<comment type="caution">
    <text evidence="9">The sequence shown here is derived from an EMBL/GenBank/DDBJ whole genome shotgun (WGS) entry which is preliminary data.</text>
</comment>
<keyword evidence="4" id="KW-0602">Photosynthesis</keyword>